<dbReference type="PANTHER" id="PTHR41523">
    <property type="entry name" value="TWO-COMPONENT SYSTEM SENSOR PROTEIN"/>
    <property type="match status" value="1"/>
</dbReference>
<dbReference type="NCBIfam" id="TIGR00229">
    <property type="entry name" value="sensory_box"/>
    <property type="match status" value="1"/>
</dbReference>
<evidence type="ECO:0000256" key="9">
    <source>
        <dbReference type="ARBA" id="ARBA00022679"/>
    </source>
</evidence>
<dbReference type="CDD" id="cd00130">
    <property type="entry name" value="PAS"/>
    <property type="match status" value="1"/>
</dbReference>
<dbReference type="InterPro" id="IPR013767">
    <property type="entry name" value="PAS_fold"/>
</dbReference>
<dbReference type="InterPro" id="IPR000014">
    <property type="entry name" value="PAS"/>
</dbReference>
<evidence type="ECO:0000256" key="2">
    <source>
        <dbReference type="ARBA" id="ARBA00012438"/>
    </source>
</evidence>
<protein>
    <recommendedName>
        <fullName evidence="3">Blue-light-activated histidine kinase</fullName>
        <ecNumber evidence="2">2.7.13.3</ecNumber>
    </recommendedName>
</protein>
<dbReference type="InterPro" id="IPR035965">
    <property type="entry name" value="PAS-like_dom_sf"/>
</dbReference>
<keyword evidence="5" id="KW-0597">Phosphoprotein</keyword>
<dbReference type="InterPro" id="IPR036890">
    <property type="entry name" value="HATPase_C_sf"/>
</dbReference>
<keyword evidence="11" id="KW-0547">Nucleotide-binding</keyword>
<keyword evidence="14" id="KW-0157">Chromophore</keyword>
<evidence type="ECO:0000256" key="3">
    <source>
        <dbReference type="ARBA" id="ARBA00021740"/>
    </source>
</evidence>
<keyword evidence="8" id="KW-0288">FMN</keyword>
<dbReference type="RefSeq" id="WP_209333651.1">
    <property type="nucleotide sequence ID" value="NZ_JAGIYY010000001.1"/>
</dbReference>
<dbReference type="GO" id="GO:0005524">
    <property type="term" value="F:ATP binding"/>
    <property type="evidence" value="ECO:0007669"/>
    <property type="project" value="UniProtKB-KW"/>
</dbReference>
<dbReference type="Pfam" id="PF00989">
    <property type="entry name" value="PAS"/>
    <property type="match status" value="1"/>
</dbReference>
<gene>
    <name evidence="19" type="ORF">J5Y06_03185</name>
</gene>
<dbReference type="Pfam" id="PF07536">
    <property type="entry name" value="HWE_HK"/>
    <property type="match status" value="1"/>
</dbReference>
<keyword evidence="12" id="KW-0418">Kinase</keyword>
<dbReference type="InterPro" id="IPR001610">
    <property type="entry name" value="PAC"/>
</dbReference>
<feature type="domain" description="PAC" evidence="18">
    <location>
        <begin position="106"/>
        <end position="158"/>
    </location>
</feature>
<keyword evidence="6" id="KW-0716">Sensory transduction</keyword>
<evidence type="ECO:0000313" key="19">
    <source>
        <dbReference type="EMBL" id="MBP0437658.1"/>
    </source>
</evidence>
<evidence type="ECO:0000256" key="4">
    <source>
        <dbReference type="ARBA" id="ARBA00022543"/>
    </source>
</evidence>
<dbReference type="PANTHER" id="PTHR41523:SF8">
    <property type="entry name" value="ETHYLENE RESPONSE SENSOR PROTEIN"/>
    <property type="match status" value="1"/>
</dbReference>
<dbReference type="SMART" id="SM00086">
    <property type="entry name" value="PAC"/>
    <property type="match status" value="1"/>
</dbReference>
<evidence type="ECO:0000256" key="11">
    <source>
        <dbReference type="ARBA" id="ARBA00022741"/>
    </source>
</evidence>
<evidence type="ECO:0000256" key="15">
    <source>
        <dbReference type="ARBA" id="ARBA00023026"/>
    </source>
</evidence>
<dbReference type="AlphaFoldDB" id="A0A8J7UHC7"/>
<evidence type="ECO:0000259" key="18">
    <source>
        <dbReference type="PROSITE" id="PS50113"/>
    </source>
</evidence>
<comment type="catalytic activity">
    <reaction evidence="1">
        <text>ATP + protein L-histidine = ADP + protein N-phospho-L-histidine.</text>
        <dbReference type="EC" id="2.7.13.3"/>
    </reaction>
</comment>
<organism evidence="19 20">
    <name type="scientific">Tianweitania sediminis</name>
    <dbReference type="NCBI Taxonomy" id="1502156"/>
    <lineage>
        <taxon>Bacteria</taxon>
        <taxon>Pseudomonadati</taxon>
        <taxon>Pseudomonadota</taxon>
        <taxon>Alphaproteobacteria</taxon>
        <taxon>Hyphomicrobiales</taxon>
        <taxon>Phyllobacteriaceae</taxon>
        <taxon>Tianweitania</taxon>
    </lineage>
</organism>
<accession>A0A8J7UHC7</accession>
<evidence type="ECO:0000256" key="14">
    <source>
        <dbReference type="ARBA" id="ARBA00022991"/>
    </source>
</evidence>
<dbReference type="GO" id="GO:0004673">
    <property type="term" value="F:protein histidine kinase activity"/>
    <property type="evidence" value="ECO:0007669"/>
    <property type="project" value="UniProtKB-EC"/>
</dbReference>
<dbReference type="InterPro" id="IPR011102">
    <property type="entry name" value="Sig_transdc_His_kinase_HWE"/>
</dbReference>
<evidence type="ECO:0000256" key="10">
    <source>
        <dbReference type="ARBA" id="ARBA00022737"/>
    </source>
</evidence>
<dbReference type="Proteomes" id="UP000666240">
    <property type="component" value="Unassembled WGS sequence"/>
</dbReference>
<evidence type="ECO:0000256" key="6">
    <source>
        <dbReference type="ARBA" id="ARBA00022606"/>
    </source>
</evidence>
<dbReference type="Gene3D" id="3.30.450.20">
    <property type="entry name" value="PAS domain"/>
    <property type="match status" value="1"/>
</dbReference>
<name>A0A8J7UHC7_9HYPH</name>
<evidence type="ECO:0000256" key="16">
    <source>
        <dbReference type="ARBA" id="ARBA00023170"/>
    </source>
</evidence>
<dbReference type="Gene3D" id="3.30.565.10">
    <property type="entry name" value="Histidine kinase-like ATPase, C-terminal domain"/>
    <property type="match status" value="1"/>
</dbReference>
<keyword evidence="10" id="KW-0677">Repeat</keyword>
<dbReference type="GO" id="GO:0009881">
    <property type="term" value="F:photoreceptor activity"/>
    <property type="evidence" value="ECO:0007669"/>
    <property type="project" value="UniProtKB-KW"/>
</dbReference>
<reference evidence="19" key="1">
    <citation type="submission" date="2021-03" db="EMBL/GenBank/DDBJ databases">
        <title>Genome sequencing and assembly of Tianweitania sediminis.</title>
        <authorList>
            <person name="Chhetri G."/>
        </authorList>
    </citation>
    <scope>NUCLEOTIDE SEQUENCE</scope>
    <source>
        <strain evidence="19">Z8</strain>
    </source>
</reference>
<evidence type="ECO:0000256" key="7">
    <source>
        <dbReference type="ARBA" id="ARBA00022630"/>
    </source>
</evidence>
<proteinExistence type="predicted"/>
<comment type="caution">
    <text evidence="19">The sequence shown here is derived from an EMBL/GenBank/DDBJ whole genome shotgun (WGS) entry which is preliminary data.</text>
</comment>
<sequence length="361" mass="39570">MTDPVAVQAEPLRSDNPVPELVAGLEQLADPLAHARLAAIVDSSFDAIISKDLNSIIKTWNPAAARLFGYSAEEAVGRSITMLIPDHLIQEEDEIIGRIKRGDRVESYETVRRRKDGTPVYISITVSPIKDRHGVIVGASKVARDITAARENERRIRLLLREINHRVKNQFAVINSIIRETRKSTTDPAEFEVTVRNRILALARSHDLLVSTDWSGASLSELLLHQLAPYGLEERISVEGPPILLSPIAVQNLGMAFHELGTNSAKYGALSRDGGTIAVTWSTQGGNTEPSQFDLRWTETVPGLTGETRQGERRGFGSVVLLRVAPQSLGGTASLDRSSGQIVWHLHCPTANILPSHTEEL</sequence>
<keyword evidence="20" id="KW-1185">Reference proteome</keyword>
<evidence type="ECO:0000256" key="1">
    <source>
        <dbReference type="ARBA" id="ARBA00000085"/>
    </source>
</evidence>
<keyword evidence="4" id="KW-0600">Photoreceptor protein</keyword>
<dbReference type="EC" id="2.7.13.3" evidence="2"/>
<dbReference type="SMART" id="SM00911">
    <property type="entry name" value="HWE_HK"/>
    <property type="match status" value="1"/>
</dbReference>
<dbReference type="EMBL" id="JAGIYY010000001">
    <property type="protein sequence ID" value="MBP0437658.1"/>
    <property type="molecule type" value="Genomic_DNA"/>
</dbReference>
<evidence type="ECO:0000259" key="17">
    <source>
        <dbReference type="PROSITE" id="PS50112"/>
    </source>
</evidence>
<evidence type="ECO:0000313" key="20">
    <source>
        <dbReference type="Proteomes" id="UP000666240"/>
    </source>
</evidence>
<evidence type="ECO:0000256" key="8">
    <source>
        <dbReference type="ARBA" id="ARBA00022643"/>
    </source>
</evidence>
<evidence type="ECO:0000256" key="12">
    <source>
        <dbReference type="ARBA" id="ARBA00022777"/>
    </source>
</evidence>
<keyword evidence="13" id="KW-0067">ATP-binding</keyword>
<feature type="domain" description="PAS" evidence="17">
    <location>
        <begin position="33"/>
        <end position="86"/>
    </location>
</feature>
<evidence type="ECO:0000256" key="13">
    <source>
        <dbReference type="ARBA" id="ARBA00022840"/>
    </source>
</evidence>
<dbReference type="SUPFAM" id="SSF55785">
    <property type="entry name" value="PYP-like sensor domain (PAS domain)"/>
    <property type="match status" value="1"/>
</dbReference>
<keyword evidence="15" id="KW-0843">Virulence</keyword>
<dbReference type="SMART" id="SM00091">
    <property type="entry name" value="PAS"/>
    <property type="match status" value="1"/>
</dbReference>
<dbReference type="PROSITE" id="PS50113">
    <property type="entry name" value="PAC"/>
    <property type="match status" value="1"/>
</dbReference>
<keyword evidence="16" id="KW-0675">Receptor</keyword>
<dbReference type="InterPro" id="IPR000700">
    <property type="entry name" value="PAS-assoc_C"/>
</dbReference>
<keyword evidence="7" id="KW-0285">Flavoprotein</keyword>
<keyword evidence="9" id="KW-0808">Transferase</keyword>
<evidence type="ECO:0000256" key="5">
    <source>
        <dbReference type="ARBA" id="ARBA00022553"/>
    </source>
</evidence>
<dbReference type="PROSITE" id="PS50112">
    <property type="entry name" value="PAS"/>
    <property type="match status" value="1"/>
</dbReference>